<protein>
    <submittedName>
        <fullName evidence="2">Uncharacterized protein</fullName>
    </submittedName>
</protein>
<evidence type="ECO:0000313" key="2">
    <source>
        <dbReference type="EMBL" id="MEQ2164232.1"/>
    </source>
</evidence>
<feature type="non-terminal residue" evidence="2">
    <location>
        <position position="58"/>
    </location>
</feature>
<reference evidence="2 3" key="1">
    <citation type="submission" date="2021-06" db="EMBL/GenBank/DDBJ databases">
        <authorList>
            <person name="Palmer J.M."/>
        </authorList>
    </citation>
    <scope>NUCLEOTIDE SEQUENCE [LARGE SCALE GENOMIC DNA]</scope>
    <source>
        <strain evidence="2 3">GA_2019</strain>
        <tissue evidence="2">Muscle</tissue>
    </source>
</reference>
<evidence type="ECO:0000313" key="3">
    <source>
        <dbReference type="Proteomes" id="UP001476798"/>
    </source>
</evidence>
<keyword evidence="3" id="KW-1185">Reference proteome</keyword>
<feature type="compositionally biased region" description="Low complexity" evidence="1">
    <location>
        <begin position="27"/>
        <end position="40"/>
    </location>
</feature>
<dbReference type="Proteomes" id="UP001476798">
    <property type="component" value="Unassembled WGS sequence"/>
</dbReference>
<feature type="non-terminal residue" evidence="2">
    <location>
        <position position="1"/>
    </location>
</feature>
<sequence>GIWVVPGPCRRSGPPSKKPAWSAHFQSATSPSTTCVPSSPCQGRTGGERPSTVSSTLS</sequence>
<organism evidence="2 3">
    <name type="scientific">Goodea atripinnis</name>
    <dbReference type="NCBI Taxonomy" id="208336"/>
    <lineage>
        <taxon>Eukaryota</taxon>
        <taxon>Metazoa</taxon>
        <taxon>Chordata</taxon>
        <taxon>Craniata</taxon>
        <taxon>Vertebrata</taxon>
        <taxon>Euteleostomi</taxon>
        <taxon>Actinopterygii</taxon>
        <taxon>Neopterygii</taxon>
        <taxon>Teleostei</taxon>
        <taxon>Neoteleostei</taxon>
        <taxon>Acanthomorphata</taxon>
        <taxon>Ovalentaria</taxon>
        <taxon>Atherinomorphae</taxon>
        <taxon>Cyprinodontiformes</taxon>
        <taxon>Goodeidae</taxon>
        <taxon>Goodea</taxon>
    </lineage>
</organism>
<gene>
    <name evidence="2" type="ORF">GOODEAATRI_004463</name>
</gene>
<feature type="region of interest" description="Disordered" evidence="1">
    <location>
        <begin position="1"/>
        <end position="58"/>
    </location>
</feature>
<proteinExistence type="predicted"/>
<comment type="caution">
    <text evidence="2">The sequence shown here is derived from an EMBL/GenBank/DDBJ whole genome shotgun (WGS) entry which is preliminary data.</text>
</comment>
<evidence type="ECO:0000256" key="1">
    <source>
        <dbReference type="SAM" id="MobiDB-lite"/>
    </source>
</evidence>
<name>A0ABV0N1S7_9TELE</name>
<accession>A0ABV0N1S7</accession>
<dbReference type="EMBL" id="JAHRIO010020180">
    <property type="protein sequence ID" value="MEQ2164232.1"/>
    <property type="molecule type" value="Genomic_DNA"/>
</dbReference>